<dbReference type="Pfam" id="PF00626">
    <property type="entry name" value="Gelsolin"/>
    <property type="match status" value="1"/>
</dbReference>
<dbReference type="InterPro" id="IPR036174">
    <property type="entry name" value="Znf_Sec23_Sec24_sf"/>
</dbReference>
<evidence type="ECO:0000259" key="5">
    <source>
        <dbReference type="Pfam" id="PF00626"/>
    </source>
</evidence>
<feature type="compositionally biased region" description="Low complexity" evidence="4">
    <location>
        <begin position="33"/>
        <end position="47"/>
    </location>
</feature>
<feature type="region of interest" description="Disordered" evidence="4">
    <location>
        <begin position="370"/>
        <end position="392"/>
    </location>
</feature>
<keyword evidence="3" id="KW-0653">Protein transport</keyword>
<dbReference type="InterPro" id="IPR036465">
    <property type="entry name" value="vWFA_dom_sf"/>
</dbReference>
<evidence type="ECO:0000259" key="9">
    <source>
        <dbReference type="Pfam" id="PF08033"/>
    </source>
</evidence>
<dbReference type="SUPFAM" id="SSF81995">
    <property type="entry name" value="beta-sandwich domain of Sec23/24"/>
    <property type="match status" value="1"/>
</dbReference>
<evidence type="ECO:0000256" key="2">
    <source>
        <dbReference type="ARBA" id="ARBA00022448"/>
    </source>
</evidence>
<dbReference type="GO" id="GO:0070971">
    <property type="term" value="C:endoplasmic reticulum exit site"/>
    <property type="evidence" value="ECO:0007669"/>
    <property type="project" value="TreeGrafter"/>
</dbReference>
<dbReference type="Pfam" id="PF04815">
    <property type="entry name" value="Sec23_helical"/>
    <property type="match status" value="1"/>
</dbReference>
<dbReference type="OrthoDB" id="49016at2759"/>
<dbReference type="Gene3D" id="1.20.120.730">
    <property type="entry name" value="Sec23/Sec24 helical domain"/>
    <property type="match status" value="1"/>
</dbReference>
<evidence type="ECO:0000259" key="7">
    <source>
        <dbReference type="Pfam" id="PF04811"/>
    </source>
</evidence>
<dbReference type="InterPro" id="IPR006895">
    <property type="entry name" value="Znf_Sec23_Sec24"/>
</dbReference>
<proteinExistence type="inferred from homology"/>
<dbReference type="InterPro" id="IPR029006">
    <property type="entry name" value="ADF-H/Gelsolin-like_dom_sf"/>
</dbReference>
<dbReference type="PANTHER" id="PTHR13803">
    <property type="entry name" value="SEC24-RELATED PROTEIN"/>
    <property type="match status" value="1"/>
</dbReference>
<feature type="compositionally biased region" description="Pro residues" evidence="4">
    <location>
        <begin position="271"/>
        <end position="282"/>
    </location>
</feature>
<evidence type="ECO:0000259" key="6">
    <source>
        <dbReference type="Pfam" id="PF04810"/>
    </source>
</evidence>
<dbReference type="PANTHER" id="PTHR13803:SF4">
    <property type="entry name" value="SECRETORY 24CD, ISOFORM C"/>
    <property type="match status" value="1"/>
</dbReference>
<keyword evidence="2" id="KW-0813">Transport</keyword>
<sequence>MTGWGAPEAAPQGPGVSFGAPPTQQQMPTYGTLPSQQQQLPLGPSYQHQGPPGPSPVVAHQTSTGQQMIGSSTGPQQGFRPTGSPMQRPGPPPMMGAPLVGPRDFQRGPPPSSTASATLTPGPMGQMRPPSMRPMGGGDMVGLQHRQSTPQQHLTSGVGGELMGNGPPVPRSGTMGMGYPPGPPPPSGTAGLGPGFRGPPAPAGAGAALWSQPGDGPLRPPLPPSASSLPQSESMREGSAPATANSFFTSPSPMSPPGLTGPSGPQAMAVGPPPHGPRPSSSPLPYGLGDPQPGGRGGVSAPPMSRSLPPTNAAPPTSHPPYMSAYTPSPPQPPMMQMRQMSLGAPASASVPPVQSMGLPSQGSFAPMGPPSQPPTMMHPSIGAPGLGQQQHVYSDPYGSRMPGGARPLHGSLGVSNAQVAHGSVSSPPPPMSRIDPHSIPHPIEGESVDEVFQTRAGGMGTPPPPATSHFVAKDTGNCNPRFMRCTMSQIPVNDDLLTKSAMPLALMVQPLALPDPEEEQIQVVDFGESGPVRCARCKAYINPFMRFLDAGRRFQCNLCGNMNETPRSYFCNLGPDMRRRDADERPELCKGTVEFVATPEFMIRPPMSRTYFFLIDVSMTAVSSGMTACVCNAICRCLSGLPESSRTMIGIATFDATIHFYNLSPSLSQPAMLVVPDVDDVYAPQPLDLVVPLRRSFDHIVALLENIPSMFQNTRIADSSFGAAVQGAYLALKPTGGRLLVFQSVLPTIGVGALRGRESEAKSSSVATATGDKKETHKLLLPADPTFKKLATEFAEFQVSVDLFLTSLAYVDVASLSVLPKTTGGQVYYYSPFAAAVDSSKIYNDLRWNLTRPQGFEAVLRVRCSRGLSVQDYRGNFCKRIPTDVDLPSIDCDKSIMVTFKHDDKLQDGEEVCFQCGLLYTTAEGQRRIRVHTLSLPCTSALGNLFRCADLYTQFAYFLKQAAEQVPSTPLGTIRESIVNHCVNILHSYRKNCATSTAPAQLVLPEALKLLPLYTLALQKSVGLRSDVFVDERAYWLARVSSLSTALSIPLVYPRMFALHNLPSTGDANANGSSAGGILPLPVHLSSERLDHEGVFLLENGEDAYIWVGKGASTDLLYQLFGVRSVDEIMPPGQFVLQEYDNEHSKRLHEILNHIRRQRCSYLRLRVIRRGDPLENAFFWNLVEDKTPGNASYTEFLCHVHQQIQNKLAGSVN</sequence>
<evidence type="ECO:0000259" key="8">
    <source>
        <dbReference type="Pfam" id="PF04815"/>
    </source>
</evidence>
<feature type="domain" description="Sec23/Sec24 trunk" evidence="7">
    <location>
        <begin position="607"/>
        <end position="850"/>
    </location>
</feature>
<feature type="compositionally biased region" description="Polar residues" evidence="4">
    <location>
        <begin position="60"/>
        <end position="76"/>
    </location>
</feature>
<dbReference type="Gene3D" id="2.60.40.1670">
    <property type="entry name" value="beta-sandwich domain of Sec23/24"/>
    <property type="match status" value="1"/>
</dbReference>
<dbReference type="GO" id="GO:0000149">
    <property type="term" value="F:SNARE binding"/>
    <property type="evidence" value="ECO:0007669"/>
    <property type="project" value="TreeGrafter"/>
</dbReference>
<reference evidence="10 11" key="1">
    <citation type="journal article" date="2018" name="Cell">
        <title>The Chara Genome: Secondary Complexity and Implications for Plant Terrestrialization.</title>
        <authorList>
            <person name="Nishiyama T."/>
            <person name="Sakayama H."/>
            <person name="Vries J.D."/>
            <person name="Buschmann H."/>
            <person name="Saint-Marcoux D."/>
            <person name="Ullrich K.K."/>
            <person name="Haas F.B."/>
            <person name="Vanderstraeten L."/>
            <person name="Becker D."/>
            <person name="Lang D."/>
            <person name="Vosolsobe S."/>
            <person name="Rombauts S."/>
            <person name="Wilhelmsson P.K.I."/>
            <person name="Janitza P."/>
            <person name="Kern R."/>
            <person name="Heyl A."/>
            <person name="Rumpler F."/>
            <person name="Villalobos L.I.A.C."/>
            <person name="Clay J.M."/>
            <person name="Skokan R."/>
            <person name="Toyoda A."/>
            <person name="Suzuki Y."/>
            <person name="Kagoshima H."/>
            <person name="Schijlen E."/>
            <person name="Tajeshwar N."/>
            <person name="Catarino B."/>
            <person name="Hetherington A.J."/>
            <person name="Saltykova A."/>
            <person name="Bonnot C."/>
            <person name="Breuninger H."/>
            <person name="Symeonidi A."/>
            <person name="Radhakrishnan G.V."/>
            <person name="Van Nieuwerburgh F."/>
            <person name="Deforce D."/>
            <person name="Chang C."/>
            <person name="Karol K.G."/>
            <person name="Hedrich R."/>
            <person name="Ulvskov P."/>
            <person name="Glockner G."/>
            <person name="Delwiche C.F."/>
            <person name="Petrasek J."/>
            <person name="Van de Peer Y."/>
            <person name="Friml J."/>
            <person name="Beilby M."/>
            <person name="Dolan L."/>
            <person name="Kohara Y."/>
            <person name="Sugano S."/>
            <person name="Fujiyama A."/>
            <person name="Delaux P.-M."/>
            <person name="Quint M."/>
            <person name="TheiBen G."/>
            <person name="Hagemann M."/>
            <person name="Harholt J."/>
            <person name="Dunand C."/>
            <person name="Zachgo S."/>
            <person name="Langdale J."/>
            <person name="Maumus F."/>
            <person name="Straeten D.V.D."/>
            <person name="Gould S.B."/>
            <person name="Rensing S.A."/>
        </authorList>
    </citation>
    <scope>NUCLEOTIDE SEQUENCE [LARGE SCALE GENOMIC DNA]</scope>
    <source>
        <strain evidence="10 11">S276</strain>
    </source>
</reference>
<dbReference type="GO" id="GO:0008270">
    <property type="term" value="F:zinc ion binding"/>
    <property type="evidence" value="ECO:0007669"/>
    <property type="project" value="InterPro"/>
</dbReference>
<dbReference type="InterPro" id="IPR006900">
    <property type="entry name" value="Sec23/24_helical_dom"/>
</dbReference>
<evidence type="ECO:0000256" key="4">
    <source>
        <dbReference type="SAM" id="MobiDB-lite"/>
    </source>
</evidence>
<dbReference type="InterPro" id="IPR007123">
    <property type="entry name" value="Gelsolin-like_dom"/>
</dbReference>
<evidence type="ECO:0000256" key="1">
    <source>
        <dbReference type="ARBA" id="ARBA00008334"/>
    </source>
</evidence>
<dbReference type="GO" id="GO:0030127">
    <property type="term" value="C:COPII vesicle coat"/>
    <property type="evidence" value="ECO:0007669"/>
    <property type="project" value="InterPro"/>
</dbReference>
<keyword evidence="11" id="KW-1185">Reference proteome</keyword>
<dbReference type="Gene3D" id="2.30.30.380">
    <property type="entry name" value="Zn-finger domain of Sec23/24"/>
    <property type="match status" value="1"/>
</dbReference>
<evidence type="ECO:0000313" key="10">
    <source>
        <dbReference type="EMBL" id="GBG63774.1"/>
    </source>
</evidence>
<organism evidence="10 11">
    <name type="scientific">Chara braunii</name>
    <name type="common">Braun's stonewort</name>
    <dbReference type="NCBI Taxonomy" id="69332"/>
    <lineage>
        <taxon>Eukaryota</taxon>
        <taxon>Viridiplantae</taxon>
        <taxon>Streptophyta</taxon>
        <taxon>Charophyceae</taxon>
        <taxon>Charales</taxon>
        <taxon>Characeae</taxon>
        <taxon>Chara</taxon>
    </lineage>
</organism>
<dbReference type="EMBL" id="BFEA01000042">
    <property type="protein sequence ID" value="GBG63774.1"/>
    <property type="molecule type" value="Genomic_DNA"/>
</dbReference>
<accession>A0A388K145</accession>
<dbReference type="SUPFAM" id="SSF82754">
    <property type="entry name" value="C-terminal, gelsolin-like domain of Sec23/24"/>
    <property type="match status" value="1"/>
</dbReference>
<dbReference type="SUPFAM" id="SSF81811">
    <property type="entry name" value="Helical domain of Sec23/24"/>
    <property type="match status" value="1"/>
</dbReference>
<dbReference type="InterPro" id="IPR012990">
    <property type="entry name" value="Beta-sandwich_Sec23_24"/>
</dbReference>
<feature type="compositionally biased region" description="Polar residues" evidence="4">
    <location>
        <begin position="145"/>
        <end position="155"/>
    </location>
</feature>
<evidence type="ECO:0000313" key="11">
    <source>
        <dbReference type="Proteomes" id="UP000265515"/>
    </source>
</evidence>
<dbReference type="Proteomes" id="UP000265515">
    <property type="component" value="Unassembled WGS sequence"/>
</dbReference>
<feature type="region of interest" description="Disordered" evidence="4">
    <location>
        <begin position="1"/>
        <end position="337"/>
    </location>
</feature>
<dbReference type="Pfam" id="PF08033">
    <property type="entry name" value="Sec23_BS"/>
    <property type="match status" value="1"/>
</dbReference>
<dbReference type="InterPro" id="IPR036175">
    <property type="entry name" value="Sec23/24_helical_dom_sf"/>
</dbReference>
<dbReference type="InterPro" id="IPR036180">
    <property type="entry name" value="Gelsolin-like_dom_sf"/>
</dbReference>
<protein>
    <submittedName>
        <fullName evidence="10">Uncharacterized protein</fullName>
    </submittedName>
</protein>
<dbReference type="InterPro" id="IPR006896">
    <property type="entry name" value="Sec23/24_trunk_dom"/>
</dbReference>
<name>A0A388K145_CHABU</name>
<dbReference type="SUPFAM" id="SSF53300">
    <property type="entry name" value="vWA-like"/>
    <property type="match status" value="1"/>
</dbReference>
<feature type="domain" description="Gelsolin-like" evidence="5">
    <location>
        <begin position="1079"/>
        <end position="1153"/>
    </location>
</feature>
<comment type="caution">
    <text evidence="10">The sequence shown here is derived from an EMBL/GenBank/DDBJ whole genome shotgun (WGS) entry which is preliminary data.</text>
</comment>
<dbReference type="OMA" id="KFCTTAT"/>
<dbReference type="Gene3D" id="3.40.50.410">
    <property type="entry name" value="von Willebrand factor, type A domain"/>
    <property type="match status" value="1"/>
</dbReference>
<dbReference type="GO" id="GO:0090110">
    <property type="term" value="P:COPII-coated vesicle cargo loading"/>
    <property type="evidence" value="ECO:0007669"/>
    <property type="project" value="TreeGrafter"/>
</dbReference>
<feature type="domain" description="Zinc finger Sec23/Sec24-type" evidence="6">
    <location>
        <begin position="532"/>
        <end position="570"/>
    </location>
</feature>
<comment type="similarity">
    <text evidence="1">Belongs to the SEC23/SEC24 family. SEC24 subfamily.</text>
</comment>
<dbReference type="AlphaFoldDB" id="A0A388K145"/>
<dbReference type="Pfam" id="PF04811">
    <property type="entry name" value="Sec23_trunk"/>
    <property type="match status" value="1"/>
</dbReference>
<evidence type="ECO:0000256" key="3">
    <source>
        <dbReference type="ARBA" id="ARBA00022927"/>
    </source>
</evidence>
<dbReference type="Gene3D" id="3.40.20.10">
    <property type="entry name" value="Severin"/>
    <property type="match status" value="1"/>
</dbReference>
<gene>
    <name evidence="10" type="ORF">CBR_g39318</name>
</gene>
<dbReference type="STRING" id="69332.A0A388K145"/>
<dbReference type="Gramene" id="GBG63774">
    <property type="protein sequence ID" value="GBG63774"/>
    <property type="gene ID" value="CBR_g39318"/>
</dbReference>
<dbReference type="SUPFAM" id="SSF82919">
    <property type="entry name" value="Zn-finger domain of Sec23/24"/>
    <property type="match status" value="1"/>
</dbReference>
<feature type="domain" description="Sec23/Sec24 helical" evidence="8">
    <location>
        <begin position="951"/>
        <end position="1050"/>
    </location>
</feature>
<dbReference type="Pfam" id="PF04810">
    <property type="entry name" value="zf-Sec23_Sec24"/>
    <property type="match status" value="1"/>
</dbReference>
<dbReference type="InterPro" id="IPR050550">
    <property type="entry name" value="SEC23_SEC24_subfamily"/>
</dbReference>
<feature type="domain" description="Sec23/Sec24 beta-sandwich" evidence="9">
    <location>
        <begin position="856"/>
        <end position="940"/>
    </location>
</feature>
<dbReference type="GO" id="GO:0006886">
    <property type="term" value="P:intracellular protein transport"/>
    <property type="evidence" value="ECO:0007669"/>
    <property type="project" value="InterPro"/>
</dbReference>